<feature type="signal peptide" evidence="13">
    <location>
        <begin position="1"/>
        <end position="24"/>
    </location>
</feature>
<organism evidence="18 19">
    <name type="scientific">Erythroxylum novogranatense</name>
    <dbReference type="NCBI Taxonomy" id="1862640"/>
    <lineage>
        <taxon>Eukaryota</taxon>
        <taxon>Viridiplantae</taxon>
        <taxon>Streptophyta</taxon>
        <taxon>Embryophyta</taxon>
        <taxon>Tracheophyta</taxon>
        <taxon>Spermatophyta</taxon>
        <taxon>Magnoliopsida</taxon>
        <taxon>eudicotyledons</taxon>
        <taxon>Gunneridae</taxon>
        <taxon>Pentapetalae</taxon>
        <taxon>rosids</taxon>
        <taxon>fabids</taxon>
        <taxon>Malpighiales</taxon>
        <taxon>Erythroxylaceae</taxon>
        <taxon>Erythroxylum</taxon>
    </lineage>
</organism>
<sequence>MLFPSLRFLILLSLTLCSLSPTFAVKKSYIVYLGAHEHSRYGRQVTDSHQERATNSHHEFLASFLKSTEKAKEAIIYSYNKHINGFSALLEEEEAAQIAQHPNVVSVFPSRGKKLHTTHSWEFLNQEKNGVIHAKALMNRARYGEDVIIANLDTGVWPESKSFSDEGYGPVPSRYYGICQNNTREGVPCNKKIIGARFYSKDYERAIGSPLDTKTKSPRDFDGHGTHTLSTAAGDFVPGASTFGKCNGTAKGGSPKARVAAYKVCWPQVGDAECMDGDILKGFDDAINDGVDVLSMSLGGPPMDYFEDALAIGSFHAVKNNVVVVASAGNSGPEWWTVSNAAPWMITVAAGTIDREITNFAVLGNGERLKGLSLTNATAPDNKFYPLVTADKLNAANVSSADAGYCYQGSLDPCKAKGKIILCMRGYNGREEKSSAAAAAGAVGMILYNTEEFGDDLESDPHFVPATHVTYKSSQVIFAYLNSTNNPVGYITNAETKFDMRAPSPAEFSSRGPNYVTPDILKPDVTAPGVDILAAYSLAVAREEGDDRRVPFERLSGTSMSCPHVSGVVGLLKTLHPDWSPAAIRSAIMTSARTRDNWHHTMVDWDSSESIPFTHGSGYIRPNRAMDPGLVYDMSEYDYIHFLCATGYNDTMLQAFNQGPRPYKCPESASLLDFNYPSFTTLSFTGKAIFSRRVTNVGKPGTYVPRIIEPYGISVKVEPSSLKFERVGEELSFKLTLEAKSKPAAMEYLIGALHWTDGHHYVRSPIIVRADQ</sequence>
<comment type="caution">
    <text evidence="18">The sequence shown here is derived from an EMBL/GenBank/DDBJ whole genome shotgun (WGS) entry which is preliminary data.</text>
</comment>
<dbReference type="InterPro" id="IPR000209">
    <property type="entry name" value="Peptidase_S8/S53_dom"/>
</dbReference>
<dbReference type="GO" id="GO:0009610">
    <property type="term" value="P:response to symbiotic fungus"/>
    <property type="evidence" value="ECO:0007669"/>
    <property type="project" value="UniProtKB-ARBA"/>
</dbReference>
<feature type="domain" description="PA" evidence="15">
    <location>
        <begin position="385"/>
        <end position="475"/>
    </location>
</feature>
<evidence type="ECO:0000256" key="11">
    <source>
        <dbReference type="PIRSR" id="PIRSR615500-1"/>
    </source>
</evidence>
<keyword evidence="4" id="KW-0052">Apoplast</keyword>
<dbReference type="FunFam" id="3.30.70.80:FF:000002">
    <property type="entry name" value="Subtilisin-like protease SBT5.3"/>
    <property type="match status" value="1"/>
</dbReference>
<feature type="domain" description="Subtilisin-like protease fibronectin type-III" evidence="17">
    <location>
        <begin position="673"/>
        <end position="768"/>
    </location>
</feature>
<keyword evidence="7 13" id="KW-0732">Signal</keyword>
<dbReference type="FunFam" id="3.50.30.30:FF:000005">
    <property type="entry name" value="subtilisin-like protease SBT1.5"/>
    <property type="match status" value="1"/>
</dbReference>
<evidence type="ECO:0000256" key="5">
    <source>
        <dbReference type="ARBA" id="ARBA00022525"/>
    </source>
</evidence>
<comment type="subcellular location">
    <subcellularLocation>
        <location evidence="2">Secreted</location>
        <location evidence="2">Extracellular space</location>
        <location evidence="2">Apoplast</location>
    </subcellularLocation>
</comment>
<feature type="chain" id="PRO_5043944936" evidence="13">
    <location>
        <begin position="25"/>
        <end position="772"/>
    </location>
</feature>
<evidence type="ECO:0000256" key="13">
    <source>
        <dbReference type="SAM" id="SignalP"/>
    </source>
</evidence>
<evidence type="ECO:0000259" key="15">
    <source>
        <dbReference type="Pfam" id="PF02225"/>
    </source>
</evidence>
<evidence type="ECO:0000313" key="18">
    <source>
        <dbReference type="EMBL" id="KAJ8769982.1"/>
    </source>
</evidence>
<evidence type="ECO:0000256" key="3">
    <source>
        <dbReference type="ARBA" id="ARBA00011073"/>
    </source>
</evidence>
<dbReference type="EMBL" id="JAIWQS010000003">
    <property type="protein sequence ID" value="KAJ8769982.1"/>
    <property type="molecule type" value="Genomic_DNA"/>
</dbReference>
<gene>
    <name evidence="18" type="ORF">K2173_009064</name>
</gene>
<keyword evidence="6 12" id="KW-0645">Protease</keyword>
<dbReference type="Pfam" id="PF02225">
    <property type="entry name" value="PA"/>
    <property type="match status" value="1"/>
</dbReference>
<dbReference type="Gene3D" id="3.50.30.30">
    <property type="match status" value="1"/>
</dbReference>
<evidence type="ECO:0000259" key="14">
    <source>
        <dbReference type="Pfam" id="PF00082"/>
    </source>
</evidence>
<dbReference type="FunFam" id="3.40.50.200:FF:000006">
    <property type="entry name" value="Subtilisin-like protease SBT1.5"/>
    <property type="match status" value="1"/>
</dbReference>
<evidence type="ECO:0000256" key="8">
    <source>
        <dbReference type="ARBA" id="ARBA00022801"/>
    </source>
</evidence>
<evidence type="ECO:0000256" key="1">
    <source>
        <dbReference type="ARBA" id="ARBA00002076"/>
    </source>
</evidence>
<dbReference type="InterPro" id="IPR036852">
    <property type="entry name" value="Peptidase_S8/S53_dom_sf"/>
</dbReference>
<name>A0AAV8TSU6_9ROSI</name>
<dbReference type="InterPro" id="IPR023828">
    <property type="entry name" value="Peptidase_S8_Ser-AS"/>
</dbReference>
<evidence type="ECO:0000259" key="17">
    <source>
        <dbReference type="Pfam" id="PF17766"/>
    </source>
</evidence>
<dbReference type="Gene3D" id="3.40.50.200">
    <property type="entry name" value="Peptidase S8/S53 domain"/>
    <property type="match status" value="1"/>
</dbReference>
<dbReference type="SUPFAM" id="SSF52743">
    <property type="entry name" value="Subtilisin-like"/>
    <property type="match status" value="1"/>
</dbReference>
<keyword evidence="19" id="KW-1185">Reference proteome</keyword>
<dbReference type="GO" id="GO:0048046">
    <property type="term" value="C:apoplast"/>
    <property type="evidence" value="ECO:0007669"/>
    <property type="project" value="UniProtKB-SubCell"/>
</dbReference>
<dbReference type="InterPro" id="IPR041469">
    <property type="entry name" value="Subtilisin-like_FN3"/>
</dbReference>
<evidence type="ECO:0000256" key="7">
    <source>
        <dbReference type="ARBA" id="ARBA00022729"/>
    </source>
</evidence>
<dbReference type="GO" id="GO:0009609">
    <property type="term" value="P:response to symbiotic bacterium"/>
    <property type="evidence" value="ECO:0007669"/>
    <property type="project" value="UniProtKB-ARBA"/>
</dbReference>
<dbReference type="PRINTS" id="PR00723">
    <property type="entry name" value="SUBTILISIN"/>
</dbReference>
<keyword evidence="5" id="KW-0964">Secreted</keyword>
<dbReference type="InterPro" id="IPR003137">
    <property type="entry name" value="PA_domain"/>
</dbReference>
<comment type="function">
    <text evidence="1">Required for arbuscular mycorrhiza (AM) development during AM symbiosis with AM fungi (e.g. Glomeromycota intraradices).</text>
</comment>
<dbReference type="GO" id="GO:0004252">
    <property type="term" value="F:serine-type endopeptidase activity"/>
    <property type="evidence" value="ECO:0007669"/>
    <property type="project" value="UniProtKB-UniRule"/>
</dbReference>
<dbReference type="PROSITE" id="PS00138">
    <property type="entry name" value="SUBTILASE_SER"/>
    <property type="match status" value="1"/>
</dbReference>
<evidence type="ECO:0000256" key="6">
    <source>
        <dbReference type="ARBA" id="ARBA00022670"/>
    </source>
</evidence>
<feature type="active site" description="Charge relay system" evidence="11 12">
    <location>
        <position position="153"/>
    </location>
</feature>
<dbReference type="InterPro" id="IPR034197">
    <property type="entry name" value="Peptidases_S8_3"/>
</dbReference>
<dbReference type="InterPro" id="IPR045051">
    <property type="entry name" value="SBT"/>
</dbReference>
<dbReference type="Pfam" id="PF17766">
    <property type="entry name" value="fn3_6"/>
    <property type="match status" value="1"/>
</dbReference>
<feature type="active site" description="Charge relay system" evidence="11 12">
    <location>
        <position position="224"/>
    </location>
</feature>
<dbReference type="AlphaFoldDB" id="A0AAV8TSU6"/>
<dbReference type="Gene3D" id="2.60.40.2310">
    <property type="match status" value="1"/>
</dbReference>
<evidence type="ECO:0000313" key="19">
    <source>
        <dbReference type="Proteomes" id="UP001159364"/>
    </source>
</evidence>
<feature type="domain" description="Peptidase S8/S53" evidence="14">
    <location>
        <begin position="144"/>
        <end position="596"/>
    </location>
</feature>
<protein>
    <submittedName>
        <fullName evidence="18">Uncharacterized protein</fullName>
    </submittedName>
</protein>
<comment type="similarity">
    <text evidence="3 12">Belongs to the peptidase S8 family.</text>
</comment>
<dbReference type="InterPro" id="IPR015500">
    <property type="entry name" value="Peptidase_S8_subtilisin-rel"/>
</dbReference>
<keyword evidence="10" id="KW-0325">Glycoprotein</keyword>
<reference evidence="18 19" key="1">
    <citation type="submission" date="2021-09" db="EMBL/GenBank/DDBJ databases">
        <title>Genomic insights and catalytic innovation underlie evolution of tropane alkaloids biosynthesis.</title>
        <authorList>
            <person name="Wang Y.-J."/>
            <person name="Tian T."/>
            <person name="Huang J.-P."/>
            <person name="Huang S.-X."/>
        </authorList>
    </citation>
    <scope>NUCLEOTIDE SEQUENCE [LARGE SCALE GENOMIC DNA]</scope>
    <source>
        <strain evidence="18">KIB-2018</strain>
        <tissue evidence="18">Leaf</tissue>
    </source>
</reference>
<dbReference type="InterPro" id="IPR037045">
    <property type="entry name" value="S8pro/Inhibitor_I9_sf"/>
</dbReference>
<evidence type="ECO:0000256" key="2">
    <source>
        <dbReference type="ARBA" id="ARBA00004271"/>
    </source>
</evidence>
<dbReference type="Gene3D" id="3.30.70.80">
    <property type="entry name" value="Peptidase S8 propeptide/proteinase inhibitor I9"/>
    <property type="match status" value="1"/>
</dbReference>
<dbReference type="InterPro" id="IPR010259">
    <property type="entry name" value="S8pro/Inhibitor_I9"/>
</dbReference>
<evidence type="ECO:0000256" key="10">
    <source>
        <dbReference type="ARBA" id="ARBA00023180"/>
    </source>
</evidence>
<dbReference type="Pfam" id="PF00082">
    <property type="entry name" value="Peptidase_S8"/>
    <property type="match status" value="1"/>
</dbReference>
<dbReference type="PANTHER" id="PTHR10795">
    <property type="entry name" value="PROPROTEIN CONVERTASE SUBTILISIN/KEXIN"/>
    <property type="match status" value="1"/>
</dbReference>
<proteinExistence type="inferred from homology"/>
<evidence type="ECO:0000256" key="12">
    <source>
        <dbReference type="PROSITE-ProRule" id="PRU01240"/>
    </source>
</evidence>
<dbReference type="Pfam" id="PF05922">
    <property type="entry name" value="Inhibitor_I9"/>
    <property type="match status" value="1"/>
</dbReference>
<feature type="domain" description="Inhibitor I9" evidence="16">
    <location>
        <begin position="28"/>
        <end position="116"/>
    </location>
</feature>
<dbReference type="Proteomes" id="UP001159364">
    <property type="component" value="Linkage Group LG03"/>
</dbReference>
<feature type="active site" description="Charge relay system" evidence="11 12">
    <location>
        <position position="559"/>
    </location>
</feature>
<dbReference type="CDD" id="cd02120">
    <property type="entry name" value="PA_subtilisin_like"/>
    <property type="match status" value="1"/>
</dbReference>
<dbReference type="CDD" id="cd04852">
    <property type="entry name" value="Peptidases_S8_3"/>
    <property type="match status" value="1"/>
</dbReference>
<keyword evidence="9 12" id="KW-0720">Serine protease</keyword>
<dbReference type="InterPro" id="IPR046450">
    <property type="entry name" value="PA_dom_sf"/>
</dbReference>
<keyword evidence="8 12" id="KW-0378">Hydrolase</keyword>
<accession>A0AAV8TSU6</accession>
<evidence type="ECO:0000259" key="16">
    <source>
        <dbReference type="Pfam" id="PF05922"/>
    </source>
</evidence>
<evidence type="ECO:0000256" key="9">
    <source>
        <dbReference type="ARBA" id="ARBA00022825"/>
    </source>
</evidence>
<dbReference type="PROSITE" id="PS51892">
    <property type="entry name" value="SUBTILASE"/>
    <property type="match status" value="1"/>
</dbReference>
<evidence type="ECO:0000256" key="4">
    <source>
        <dbReference type="ARBA" id="ARBA00022523"/>
    </source>
</evidence>
<dbReference type="SUPFAM" id="SSF52025">
    <property type="entry name" value="PA domain"/>
    <property type="match status" value="1"/>
</dbReference>
<dbReference type="GO" id="GO:0006508">
    <property type="term" value="P:proteolysis"/>
    <property type="evidence" value="ECO:0007669"/>
    <property type="project" value="UniProtKB-KW"/>
</dbReference>